<dbReference type="InterPro" id="IPR050721">
    <property type="entry name" value="Trk_Ktr_HKT_K-transport"/>
</dbReference>
<evidence type="ECO:0000313" key="9">
    <source>
        <dbReference type="EMBL" id="MFD1174946.1"/>
    </source>
</evidence>
<feature type="domain" description="RCK C-terminal" evidence="8">
    <location>
        <begin position="139"/>
        <end position="220"/>
    </location>
</feature>
<keyword evidence="2" id="KW-0813">Transport</keyword>
<evidence type="ECO:0000256" key="6">
    <source>
        <dbReference type="ARBA" id="ARBA00023065"/>
    </source>
</evidence>
<dbReference type="PROSITE" id="PS51202">
    <property type="entry name" value="RCK_C"/>
    <property type="match status" value="1"/>
</dbReference>
<dbReference type="InterPro" id="IPR003148">
    <property type="entry name" value="RCK_N"/>
</dbReference>
<dbReference type="InterPro" id="IPR006036">
    <property type="entry name" value="K_uptake_TrkA"/>
</dbReference>
<dbReference type="RefSeq" id="WP_379315819.1">
    <property type="nucleotide sequence ID" value="NZ_JBHTLM010000001.1"/>
</dbReference>
<keyword evidence="6" id="KW-0406">Ion transport</keyword>
<dbReference type="Proteomes" id="UP001597262">
    <property type="component" value="Unassembled WGS sequence"/>
</dbReference>
<dbReference type="PROSITE" id="PS51201">
    <property type="entry name" value="RCK_N"/>
    <property type="match status" value="1"/>
</dbReference>
<evidence type="ECO:0000259" key="7">
    <source>
        <dbReference type="PROSITE" id="PS51201"/>
    </source>
</evidence>
<evidence type="ECO:0000313" key="10">
    <source>
        <dbReference type="Proteomes" id="UP001597262"/>
    </source>
</evidence>
<dbReference type="InterPro" id="IPR036721">
    <property type="entry name" value="RCK_C_sf"/>
</dbReference>
<comment type="caution">
    <text evidence="9">The sequence shown here is derived from an EMBL/GenBank/DDBJ whole genome shotgun (WGS) entry which is preliminary data.</text>
</comment>
<dbReference type="PANTHER" id="PTHR43833">
    <property type="entry name" value="POTASSIUM CHANNEL PROTEIN 2-RELATED-RELATED"/>
    <property type="match status" value="1"/>
</dbReference>
<name>A0ABW3RRU3_9BACL</name>
<dbReference type="PANTHER" id="PTHR43833:SF5">
    <property type="entry name" value="TRK SYSTEM POTASSIUM UPTAKE PROTEIN TRKA"/>
    <property type="match status" value="1"/>
</dbReference>
<dbReference type="PRINTS" id="PR00335">
    <property type="entry name" value="KUPTAKETRKA"/>
</dbReference>
<feature type="domain" description="RCK N-terminal" evidence="7">
    <location>
        <begin position="1"/>
        <end position="119"/>
    </location>
</feature>
<evidence type="ECO:0000256" key="1">
    <source>
        <dbReference type="ARBA" id="ARBA00017378"/>
    </source>
</evidence>
<accession>A0ABW3RRU3</accession>
<evidence type="ECO:0000256" key="4">
    <source>
        <dbReference type="ARBA" id="ARBA00022958"/>
    </source>
</evidence>
<dbReference type="SUPFAM" id="SSF51735">
    <property type="entry name" value="NAD(P)-binding Rossmann-fold domains"/>
    <property type="match status" value="1"/>
</dbReference>
<evidence type="ECO:0000256" key="2">
    <source>
        <dbReference type="ARBA" id="ARBA00022448"/>
    </source>
</evidence>
<protein>
    <recommendedName>
        <fullName evidence="1">Trk system potassium uptake protein TrkA</fullName>
    </recommendedName>
</protein>
<reference evidence="10" key="1">
    <citation type="journal article" date="2019" name="Int. J. Syst. Evol. Microbiol.">
        <title>The Global Catalogue of Microorganisms (GCM) 10K type strain sequencing project: providing services to taxonomists for standard genome sequencing and annotation.</title>
        <authorList>
            <consortium name="The Broad Institute Genomics Platform"/>
            <consortium name="The Broad Institute Genome Sequencing Center for Infectious Disease"/>
            <person name="Wu L."/>
            <person name="Ma J."/>
        </authorList>
    </citation>
    <scope>NUCLEOTIDE SEQUENCE [LARGE SCALE GENOMIC DNA]</scope>
    <source>
        <strain evidence="10">CCUG 59189</strain>
    </source>
</reference>
<keyword evidence="4" id="KW-0630">Potassium</keyword>
<dbReference type="SUPFAM" id="SSF116726">
    <property type="entry name" value="TrkA C-terminal domain-like"/>
    <property type="match status" value="1"/>
</dbReference>
<keyword evidence="9" id="KW-0407">Ion channel</keyword>
<keyword evidence="10" id="KW-1185">Reference proteome</keyword>
<dbReference type="Gene3D" id="3.40.50.720">
    <property type="entry name" value="NAD(P)-binding Rossmann-like Domain"/>
    <property type="match status" value="1"/>
</dbReference>
<dbReference type="EMBL" id="JBHTLM010000001">
    <property type="protein sequence ID" value="MFD1174946.1"/>
    <property type="molecule type" value="Genomic_DNA"/>
</dbReference>
<gene>
    <name evidence="9" type="ORF">ACFQ3W_01315</name>
</gene>
<organism evidence="9 10">
    <name type="scientific">Paenibacillus puldeungensis</name>
    <dbReference type="NCBI Taxonomy" id="696536"/>
    <lineage>
        <taxon>Bacteria</taxon>
        <taxon>Bacillati</taxon>
        <taxon>Bacillota</taxon>
        <taxon>Bacilli</taxon>
        <taxon>Bacillales</taxon>
        <taxon>Paenibacillaceae</taxon>
        <taxon>Paenibacillus</taxon>
    </lineage>
</organism>
<proteinExistence type="predicted"/>
<sequence>MKIIIIGGGQVGAYLSSLLCSNGHDLRIIEHRKAVYDSLLKQLPAELVLFGNGSDPAILEKAGITSADVVAAVTDADEINLVVSTLAKMEFGVPRVVALVNNPNNSWLYNSGMGVDVGVNQAEVMAHIVVEEMSLNDMFTILKLSRGNYSIIQMQVHQNAKAVARCLKELPLSRDMLLIAIMRGEALIIPKGDTPILAGDEILALADEAGRCTLEEILSEPRNV</sequence>
<dbReference type="Gene3D" id="3.30.70.1450">
    <property type="entry name" value="Regulator of K+ conductance, C-terminal domain"/>
    <property type="match status" value="1"/>
</dbReference>
<evidence type="ECO:0000256" key="5">
    <source>
        <dbReference type="ARBA" id="ARBA00023027"/>
    </source>
</evidence>
<dbReference type="Pfam" id="PF02254">
    <property type="entry name" value="TrkA_N"/>
    <property type="match status" value="1"/>
</dbReference>
<evidence type="ECO:0000256" key="3">
    <source>
        <dbReference type="ARBA" id="ARBA00022538"/>
    </source>
</evidence>
<keyword evidence="3" id="KW-0633">Potassium transport</keyword>
<dbReference type="InterPro" id="IPR006037">
    <property type="entry name" value="RCK_C"/>
</dbReference>
<evidence type="ECO:0000259" key="8">
    <source>
        <dbReference type="PROSITE" id="PS51202"/>
    </source>
</evidence>
<dbReference type="InterPro" id="IPR036291">
    <property type="entry name" value="NAD(P)-bd_dom_sf"/>
</dbReference>
<dbReference type="GO" id="GO:0034220">
    <property type="term" value="P:monoatomic ion transmembrane transport"/>
    <property type="evidence" value="ECO:0007669"/>
    <property type="project" value="UniProtKB-KW"/>
</dbReference>
<dbReference type="Pfam" id="PF02080">
    <property type="entry name" value="TrkA_C"/>
    <property type="match status" value="1"/>
</dbReference>
<keyword evidence="5" id="KW-0520">NAD</keyword>